<feature type="region of interest" description="Disordered" evidence="1">
    <location>
        <begin position="124"/>
        <end position="145"/>
    </location>
</feature>
<accession>A0AAD5JV28</accession>
<feature type="region of interest" description="Disordered" evidence="1">
    <location>
        <begin position="1"/>
        <end position="75"/>
    </location>
</feature>
<protein>
    <submittedName>
        <fullName evidence="3">Uncharacterized protein</fullName>
    </submittedName>
</protein>
<name>A0AAD5JV28_9FUNG</name>
<dbReference type="Proteomes" id="UP001209540">
    <property type="component" value="Unassembled WGS sequence"/>
</dbReference>
<dbReference type="EMBL" id="JAIXMP010000022">
    <property type="protein sequence ID" value="KAI9255694.1"/>
    <property type="molecule type" value="Genomic_DNA"/>
</dbReference>
<evidence type="ECO:0000313" key="3">
    <source>
        <dbReference type="EMBL" id="KAI9255694.1"/>
    </source>
</evidence>
<feature type="compositionally biased region" description="Low complexity" evidence="1">
    <location>
        <begin position="44"/>
        <end position="53"/>
    </location>
</feature>
<evidence type="ECO:0000256" key="2">
    <source>
        <dbReference type="SAM" id="Phobius"/>
    </source>
</evidence>
<reference evidence="3" key="1">
    <citation type="journal article" date="2022" name="IScience">
        <title>Evolution of zygomycete secretomes and the origins of terrestrial fungal ecologies.</title>
        <authorList>
            <person name="Chang Y."/>
            <person name="Wang Y."/>
            <person name="Mondo S."/>
            <person name="Ahrendt S."/>
            <person name="Andreopoulos W."/>
            <person name="Barry K."/>
            <person name="Beard J."/>
            <person name="Benny G.L."/>
            <person name="Blankenship S."/>
            <person name="Bonito G."/>
            <person name="Cuomo C."/>
            <person name="Desiro A."/>
            <person name="Gervers K.A."/>
            <person name="Hundley H."/>
            <person name="Kuo A."/>
            <person name="LaButti K."/>
            <person name="Lang B.F."/>
            <person name="Lipzen A."/>
            <person name="O'Donnell K."/>
            <person name="Pangilinan J."/>
            <person name="Reynolds N."/>
            <person name="Sandor L."/>
            <person name="Smith M.E."/>
            <person name="Tsang A."/>
            <person name="Grigoriev I.V."/>
            <person name="Stajich J.E."/>
            <person name="Spatafora J.W."/>
        </authorList>
    </citation>
    <scope>NUCLEOTIDE SEQUENCE</scope>
    <source>
        <strain evidence="3">RSA 2281</strain>
    </source>
</reference>
<dbReference type="AlphaFoldDB" id="A0AAD5JV28"/>
<feature type="compositionally biased region" description="Polar residues" evidence="1">
    <location>
        <begin position="19"/>
        <end position="28"/>
    </location>
</feature>
<feature type="compositionally biased region" description="Polar residues" evidence="1">
    <location>
        <begin position="132"/>
        <end position="145"/>
    </location>
</feature>
<feature type="transmembrane region" description="Helical" evidence="2">
    <location>
        <begin position="237"/>
        <end position="259"/>
    </location>
</feature>
<feature type="transmembrane region" description="Helical" evidence="2">
    <location>
        <begin position="170"/>
        <end position="193"/>
    </location>
</feature>
<evidence type="ECO:0000313" key="4">
    <source>
        <dbReference type="Proteomes" id="UP001209540"/>
    </source>
</evidence>
<reference evidence="3" key="2">
    <citation type="submission" date="2023-02" db="EMBL/GenBank/DDBJ databases">
        <authorList>
            <consortium name="DOE Joint Genome Institute"/>
            <person name="Mondo S.J."/>
            <person name="Chang Y."/>
            <person name="Wang Y."/>
            <person name="Ahrendt S."/>
            <person name="Andreopoulos W."/>
            <person name="Barry K."/>
            <person name="Beard J."/>
            <person name="Benny G.L."/>
            <person name="Blankenship S."/>
            <person name="Bonito G."/>
            <person name="Cuomo C."/>
            <person name="Desiro A."/>
            <person name="Gervers K.A."/>
            <person name="Hundley H."/>
            <person name="Kuo A."/>
            <person name="LaButti K."/>
            <person name="Lang B.F."/>
            <person name="Lipzen A."/>
            <person name="O'Donnell K."/>
            <person name="Pangilinan J."/>
            <person name="Reynolds N."/>
            <person name="Sandor L."/>
            <person name="Smith M.W."/>
            <person name="Tsang A."/>
            <person name="Grigoriev I.V."/>
            <person name="Stajich J.E."/>
            <person name="Spatafora J.W."/>
        </authorList>
    </citation>
    <scope>NUCLEOTIDE SEQUENCE</scope>
    <source>
        <strain evidence="3">RSA 2281</strain>
    </source>
</reference>
<proteinExistence type="predicted"/>
<feature type="compositionally biased region" description="Polar residues" evidence="1">
    <location>
        <begin position="1"/>
        <end position="10"/>
    </location>
</feature>
<feature type="region of interest" description="Disordered" evidence="1">
    <location>
        <begin position="91"/>
        <end position="112"/>
    </location>
</feature>
<keyword evidence="2" id="KW-0472">Membrane</keyword>
<comment type="caution">
    <text evidence="3">The sequence shown here is derived from an EMBL/GenBank/DDBJ whole genome shotgun (WGS) entry which is preliminary data.</text>
</comment>
<organism evidence="3 4">
    <name type="scientific">Phascolomyces articulosus</name>
    <dbReference type="NCBI Taxonomy" id="60185"/>
    <lineage>
        <taxon>Eukaryota</taxon>
        <taxon>Fungi</taxon>
        <taxon>Fungi incertae sedis</taxon>
        <taxon>Mucoromycota</taxon>
        <taxon>Mucoromycotina</taxon>
        <taxon>Mucoromycetes</taxon>
        <taxon>Mucorales</taxon>
        <taxon>Lichtheimiaceae</taxon>
        <taxon>Phascolomyces</taxon>
    </lineage>
</organism>
<keyword evidence="4" id="KW-1185">Reference proteome</keyword>
<sequence length="270" mass="30015">MRNDNTQCSTSKRRVFYPSSPNANTSKKASTRTSTDGDDDDNSSSRSSIPNTTYHTGLLEPISSDNNMASSPILDQSSDHDQLIYNHYDTPMGQQRNRYQPTQSSPPPYQEHNASVPLLAAQEDNNDDQENTETSSDATTPPSKTTASIKQLNVNYLYYAAPRNAYFSPWWFTISLFFFVVGLTFVITSIIMVRQCGYVCFEAETENKPSGSFDESEIERLCGRRCHSGSPEAIQDIGAAITGVAGVASVIQLFLLSMWQIHLCCLTCRK</sequence>
<evidence type="ECO:0000256" key="1">
    <source>
        <dbReference type="SAM" id="MobiDB-lite"/>
    </source>
</evidence>
<gene>
    <name evidence="3" type="ORF">BDA99DRAFT_517414</name>
</gene>
<feature type="compositionally biased region" description="Polar residues" evidence="1">
    <location>
        <begin position="63"/>
        <end position="75"/>
    </location>
</feature>
<keyword evidence="2" id="KW-1133">Transmembrane helix</keyword>
<keyword evidence="2" id="KW-0812">Transmembrane</keyword>